<dbReference type="GO" id="GO:0005829">
    <property type="term" value="C:cytosol"/>
    <property type="evidence" value="ECO:0007669"/>
    <property type="project" value="TreeGrafter"/>
</dbReference>
<dbReference type="PANTHER" id="PTHR10204:SF34">
    <property type="entry name" value="NAD(P)H DEHYDROGENASE [QUINONE] 1 ISOFORM 1"/>
    <property type="match status" value="1"/>
</dbReference>
<dbReference type="EMBL" id="JACBZX010000001">
    <property type="protein sequence ID" value="NYG38551.1"/>
    <property type="molecule type" value="Genomic_DNA"/>
</dbReference>
<evidence type="ECO:0000259" key="4">
    <source>
        <dbReference type="Pfam" id="PF02525"/>
    </source>
</evidence>
<keyword evidence="2" id="KW-0560">Oxidoreductase</keyword>
<dbReference type="GO" id="GO:0003955">
    <property type="term" value="F:NAD(P)H dehydrogenase (quinone) activity"/>
    <property type="evidence" value="ECO:0007669"/>
    <property type="project" value="TreeGrafter"/>
</dbReference>
<evidence type="ECO:0000256" key="3">
    <source>
        <dbReference type="SAM" id="MobiDB-lite"/>
    </source>
</evidence>
<sequence length="212" mass="23180">MTQLLVIDAHPDPDSLCAALADRYAQGASDRTQVARLTPRDLDFDPVLHQGLRGAQPLEPDLVRAQQEISDARHLAVVAPIWWGSVPALLKGFFDRVFEVRWAYHYSPRGLPVGHLKGRTARLILTTDSPGWYLNLLSGRPTERQVGRGTLGFSGVSPVRVTRYGPVRSSDLAGRQGWLDEVARLGTKDAAGLPSTPPEPVRRTEPATVGAH</sequence>
<dbReference type="AlphaFoldDB" id="A0A852XJQ4"/>
<reference evidence="5 6" key="1">
    <citation type="submission" date="2020-07" db="EMBL/GenBank/DDBJ databases">
        <title>Sequencing the genomes of 1000 actinobacteria strains.</title>
        <authorList>
            <person name="Klenk H.-P."/>
        </authorList>
    </citation>
    <scope>NUCLEOTIDE SEQUENCE [LARGE SCALE GENOMIC DNA]</scope>
    <source>
        <strain evidence="5 6">DSM 24723</strain>
    </source>
</reference>
<gene>
    <name evidence="5" type="ORF">BJY28_003020</name>
</gene>
<dbReference type="PANTHER" id="PTHR10204">
    <property type="entry name" value="NAD P H OXIDOREDUCTASE-RELATED"/>
    <property type="match status" value="1"/>
</dbReference>
<comment type="similarity">
    <text evidence="1">Belongs to the NAD(P)H dehydrogenase (quinone) family.</text>
</comment>
<evidence type="ECO:0000313" key="6">
    <source>
        <dbReference type="Proteomes" id="UP000592181"/>
    </source>
</evidence>
<comment type="caution">
    <text evidence="5">The sequence shown here is derived from an EMBL/GenBank/DDBJ whole genome shotgun (WGS) entry which is preliminary data.</text>
</comment>
<dbReference type="Pfam" id="PF02525">
    <property type="entry name" value="Flavodoxin_2"/>
    <property type="match status" value="1"/>
</dbReference>
<evidence type="ECO:0000256" key="2">
    <source>
        <dbReference type="ARBA" id="ARBA00023002"/>
    </source>
</evidence>
<organism evidence="5 6">
    <name type="scientific">Janibacter alkaliphilus</name>
    <dbReference type="NCBI Taxonomy" id="1069963"/>
    <lineage>
        <taxon>Bacteria</taxon>
        <taxon>Bacillati</taxon>
        <taxon>Actinomycetota</taxon>
        <taxon>Actinomycetes</taxon>
        <taxon>Micrococcales</taxon>
        <taxon>Intrasporangiaceae</taxon>
        <taxon>Janibacter</taxon>
    </lineage>
</organism>
<dbReference type="Proteomes" id="UP000592181">
    <property type="component" value="Unassembled WGS sequence"/>
</dbReference>
<accession>A0A852XJQ4</accession>
<keyword evidence="6" id="KW-1185">Reference proteome</keyword>
<dbReference type="InterPro" id="IPR003680">
    <property type="entry name" value="Flavodoxin_fold"/>
</dbReference>
<feature type="domain" description="Flavodoxin-like fold" evidence="4">
    <location>
        <begin position="3"/>
        <end position="168"/>
    </location>
</feature>
<feature type="region of interest" description="Disordered" evidence="3">
    <location>
        <begin position="188"/>
        <end position="212"/>
    </location>
</feature>
<dbReference type="InterPro" id="IPR029039">
    <property type="entry name" value="Flavoprotein-like_sf"/>
</dbReference>
<dbReference type="SUPFAM" id="SSF52218">
    <property type="entry name" value="Flavoproteins"/>
    <property type="match status" value="1"/>
</dbReference>
<dbReference type="RefSeq" id="WP_179463729.1">
    <property type="nucleotide sequence ID" value="NZ_JACBZX010000001.1"/>
</dbReference>
<evidence type="ECO:0000256" key="1">
    <source>
        <dbReference type="ARBA" id="ARBA00006252"/>
    </source>
</evidence>
<dbReference type="Gene3D" id="3.40.50.360">
    <property type="match status" value="1"/>
</dbReference>
<evidence type="ECO:0000313" key="5">
    <source>
        <dbReference type="EMBL" id="NYG38551.1"/>
    </source>
</evidence>
<dbReference type="InterPro" id="IPR051545">
    <property type="entry name" value="NAD(P)H_dehydrogenase_qn"/>
</dbReference>
<name>A0A852XJQ4_9MICO</name>
<protein>
    <submittedName>
        <fullName evidence="5">Putative NADPH-quinone reductase</fullName>
    </submittedName>
</protein>
<proteinExistence type="inferred from homology"/>